<evidence type="ECO:0000313" key="4">
    <source>
        <dbReference type="Proteomes" id="UP001206925"/>
    </source>
</evidence>
<organism evidence="3 4">
    <name type="scientific">Ambrosia artemisiifolia</name>
    <name type="common">Common ragweed</name>
    <dbReference type="NCBI Taxonomy" id="4212"/>
    <lineage>
        <taxon>Eukaryota</taxon>
        <taxon>Viridiplantae</taxon>
        <taxon>Streptophyta</taxon>
        <taxon>Embryophyta</taxon>
        <taxon>Tracheophyta</taxon>
        <taxon>Spermatophyta</taxon>
        <taxon>Magnoliopsida</taxon>
        <taxon>eudicotyledons</taxon>
        <taxon>Gunneridae</taxon>
        <taxon>Pentapetalae</taxon>
        <taxon>asterids</taxon>
        <taxon>campanulids</taxon>
        <taxon>Asterales</taxon>
        <taxon>Asteraceae</taxon>
        <taxon>Asteroideae</taxon>
        <taxon>Heliantheae alliance</taxon>
        <taxon>Heliantheae</taxon>
        <taxon>Ambrosia</taxon>
    </lineage>
</organism>
<dbReference type="GO" id="GO:0003712">
    <property type="term" value="F:transcription coregulator activity"/>
    <property type="evidence" value="ECO:0007669"/>
    <property type="project" value="InterPro"/>
</dbReference>
<dbReference type="PANTHER" id="PTHR13526">
    <property type="entry name" value="TRANSCRIPTION FACTOR SPT20 HOMOLOG"/>
    <property type="match status" value="1"/>
</dbReference>
<evidence type="ECO:0000259" key="2">
    <source>
        <dbReference type="Pfam" id="PF12090"/>
    </source>
</evidence>
<feature type="domain" description="Spt20-like SEP" evidence="2">
    <location>
        <begin position="82"/>
        <end position="212"/>
    </location>
</feature>
<accession>A0AAD5GAI0</accession>
<evidence type="ECO:0000313" key="3">
    <source>
        <dbReference type="EMBL" id="KAI7734697.1"/>
    </source>
</evidence>
<dbReference type="GO" id="GO:0006357">
    <property type="term" value="P:regulation of transcription by RNA polymerase II"/>
    <property type="evidence" value="ECO:0007669"/>
    <property type="project" value="TreeGrafter"/>
</dbReference>
<dbReference type="PANTHER" id="PTHR13526:SF23">
    <property type="entry name" value="PROTEIN PHYTOCHROME-DEPENDENT LATE-FLOWERING-LIKE"/>
    <property type="match status" value="1"/>
</dbReference>
<reference evidence="3" key="1">
    <citation type="submission" date="2022-06" db="EMBL/GenBank/DDBJ databases">
        <title>Uncovering the hologenomic basis of an extraordinary plant invasion.</title>
        <authorList>
            <person name="Bieker V.C."/>
            <person name="Martin M.D."/>
            <person name="Gilbert T."/>
            <person name="Hodgins K."/>
            <person name="Battlay P."/>
            <person name="Petersen B."/>
            <person name="Wilson J."/>
        </authorList>
    </citation>
    <scope>NUCLEOTIDE SEQUENCE</scope>
    <source>
        <strain evidence="3">AA19_3_7</strain>
        <tissue evidence="3">Leaf</tissue>
    </source>
</reference>
<dbReference type="EMBL" id="JAMZMK010009661">
    <property type="protein sequence ID" value="KAI7734697.1"/>
    <property type="molecule type" value="Genomic_DNA"/>
</dbReference>
<dbReference type="GO" id="GO:0000124">
    <property type="term" value="C:SAGA complex"/>
    <property type="evidence" value="ECO:0007669"/>
    <property type="project" value="InterPro"/>
</dbReference>
<dbReference type="InterPro" id="IPR046468">
    <property type="entry name" value="Spt20-like_SEP"/>
</dbReference>
<protein>
    <recommendedName>
        <fullName evidence="2">Spt20-like SEP domain-containing protein</fullName>
    </recommendedName>
</protein>
<evidence type="ECO:0000256" key="1">
    <source>
        <dbReference type="SAM" id="MobiDB-lite"/>
    </source>
</evidence>
<feature type="region of interest" description="Disordered" evidence="1">
    <location>
        <begin position="1"/>
        <end position="59"/>
    </location>
</feature>
<proteinExistence type="predicted"/>
<name>A0AAD5GAI0_AMBAR</name>
<gene>
    <name evidence="3" type="ORF">M8C21_032116</name>
</gene>
<feature type="compositionally biased region" description="Polar residues" evidence="1">
    <location>
        <begin position="40"/>
        <end position="59"/>
    </location>
</feature>
<sequence length="294" mass="33233">MGVSFTISKKGKRYRPQPKTTLVEEQDTNEHNQDFYSDGAHSSQAQNQKQNQGNPTMHTSSAKAKSLALFKSTLEQLEALGPSFSLNLFEDGFTFGDTEEIFHDVPENLIPYCHDTDLILTDIQCGRIPTGVLQDMPLKYVNGTILCEVRDYRVFIEFPIVDTIPLKMSLDNVIEDMESMSEQFSYSDMLKFQSKVLVYLYPHLNLDPTPTFEFGSDETIPKIDLGIGGGRKRKRTGVMPDVGSLLDRFDNINTLTRRHVVAQRKPVEGPSFITSGYSMNLISTRLDEVEMNDL</sequence>
<dbReference type="InterPro" id="IPR021950">
    <property type="entry name" value="Spt20"/>
</dbReference>
<comment type="caution">
    <text evidence="3">The sequence shown here is derived from an EMBL/GenBank/DDBJ whole genome shotgun (WGS) entry which is preliminary data.</text>
</comment>
<dbReference type="Pfam" id="PF12090">
    <property type="entry name" value="Spt20_SEP"/>
    <property type="match status" value="1"/>
</dbReference>
<dbReference type="Proteomes" id="UP001206925">
    <property type="component" value="Unassembled WGS sequence"/>
</dbReference>
<dbReference type="AlphaFoldDB" id="A0AAD5GAI0"/>
<keyword evidence="4" id="KW-1185">Reference proteome</keyword>